<protein>
    <recommendedName>
        <fullName evidence="3">Peptidase M14 domain-containing protein</fullName>
    </recommendedName>
</protein>
<dbReference type="AlphaFoldDB" id="A0A437QQZ8"/>
<dbReference type="SUPFAM" id="SSF53187">
    <property type="entry name" value="Zn-dependent exopeptidases"/>
    <property type="match status" value="1"/>
</dbReference>
<keyword evidence="5" id="KW-1185">Reference proteome</keyword>
<sequence>MHISAFFDSGNIEVVSAEDPNDIRLRIRKDEGPEGFFQWFHYRVTGEAGERRRMVIENAGEASYTKGWEDYRACASYDRETWFRVDTSYENGQLIIDHVPACDSTYYAYFAPYGRDRHHDLIARCQSDPRVRVEVLGETVDGDAMDLITIGGSDSSKLKIWAIARQHPGETQAEFWMEGFLARALDPDDPVAKAVLAKAALYVVPNMNPDGSRRGHLRTNAAGVNLNRVWADPNPETSPEVYHVAAKMRSTGVDFSIDVHGDEGLPYNFIAGADGIPDVEQRQIDLRIAFEAALRQSNPDFQSEHGYPKAPPGKANLSMCSTQIASAHKCLAMTLEMPFKDNANSPDEQFGWSPNRCRKLGASCLDAIYAVLDDLR</sequence>
<comment type="cofactor">
    <cofactor evidence="1">
        <name>Zn(2+)</name>
        <dbReference type="ChEBI" id="CHEBI:29105"/>
    </cofactor>
</comment>
<dbReference type="Pfam" id="PF18027">
    <property type="entry name" value="Pepdidase_M14_N"/>
    <property type="match status" value="1"/>
</dbReference>
<evidence type="ECO:0000313" key="5">
    <source>
        <dbReference type="Proteomes" id="UP000287447"/>
    </source>
</evidence>
<dbReference type="CDD" id="cd06234">
    <property type="entry name" value="M14_PaCCP-like"/>
    <property type="match status" value="1"/>
</dbReference>
<dbReference type="GO" id="GO:0008270">
    <property type="term" value="F:zinc ion binding"/>
    <property type="evidence" value="ECO:0007669"/>
    <property type="project" value="InterPro"/>
</dbReference>
<accession>A0A437QQZ8</accession>
<dbReference type="PANTHER" id="PTHR12756">
    <property type="entry name" value="CYTOSOLIC CARBOXYPEPTIDASE"/>
    <property type="match status" value="1"/>
</dbReference>
<dbReference type="Gene3D" id="2.60.40.3120">
    <property type="match status" value="1"/>
</dbReference>
<feature type="active site" description="Proton donor/acceptor" evidence="2">
    <location>
        <position position="336"/>
    </location>
</feature>
<reference evidence="5" key="1">
    <citation type="submission" date="2019-01" db="EMBL/GenBank/DDBJ databases">
        <title>Gri0909 isolated from a small marine red alga.</title>
        <authorList>
            <person name="Kim J."/>
            <person name="Jeong S.E."/>
            <person name="Jeon C.O."/>
        </authorList>
    </citation>
    <scope>NUCLEOTIDE SEQUENCE [LARGE SCALE GENOMIC DNA]</scope>
    <source>
        <strain evidence="5">Gri0909</strain>
    </source>
</reference>
<dbReference type="InterPro" id="IPR040626">
    <property type="entry name" value="Pepdidase_M14_N"/>
</dbReference>
<evidence type="ECO:0000256" key="1">
    <source>
        <dbReference type="ARBA" id="ARBA00001947"/>
    </source>
</evidence>
<dbReference type="InterPro" id="IPR050821">
    <property type="entry name" value="Cytosolic_carboxypeptidase"/>
</dbReference>
<evidence type="ECO:0000256" key="2">
    <source>
        <dbReference type="PROSITE-ProRule" id="PRU01379"/>
    </source>
</evidence>
<dbReference type="OrthoDB" id="5490902at2"/>
<feature type="domain" description="Peptidase M14" evidence="3">
    <location>
        <begin position="105"/>
        <end position="375"/>
    </location>
</feature>
<comment type="similarity">
    <text evidence="2">Belongs to the peptidase M14 family.</text>
</comment>
<comment type="caution">
    <text evidence="4">The sequence shown here is derived from an EMBL/GenBank/DDBJ whole genome shotgun (WGS) entry which is preliminary data.</text>
</comment>
<dbReference type="Gene3D" id="3.40.630.10">
    <property type="entry name" value="Zn peptidases"/>
    <property type="match status" value="1"/>
</dbReference>
<dbReference type="Pfam" id="PF00246">
    <property type="entry name" value="Peptidase_M14"/>
    <property type="match status" value="1"/>
</dbReference>
<dbReference type="PANTHER" id="PTHR12756:SF11">
    <property type="entry name" value="CYTOSOLIC CARBOXYPEPTIDASE 1"/>
    <property type="match status" value="1"/>
</dbReference>
<dbReference type="Proteomes" id="UP000287447">
    <property type="component" value="Unassembled WGS sequence"/>
</dbReference>
<evidence type="ECO:0000259" key="3">
    <source>
        <dbReference type="PROSITE" id="PS52035"/>
    </source>
</evidence>
<proteinExistence type="inferred from homology"/>
<evidence type="ECO:0000313" key="4">
    <source>
        <dbReference type="EMBL" id="RVU36869.1"/>
    </source>
</evidence>
<organism evidence="4 5">
    <name type="scientific">Hwanghaeella grinnelliae</name>
    <dbReference type="NCBI Taxonomy" id="2500179"/>
    <lineage>
        <taxon>Bacteria</taxon>
        <taxon>Pseudomonadati</taxon>
        <taxon>Pseudomonadota</taxon>
        <taxon>Alphaproteobacteria</taxon>
        <taxon>Rhodospirillales</taxon>
        <taxon>Rhodospirillaceae</taxon>
        <taxon>Hwanghaeella</taxon>
    </lineage>
</organism>
<name>A0A437QQZ8_9PROT</name>
<dbReference type="PROSITE" id="PS52035">
    <property type="entry name" value="PEPTIDASE_M14"/>
    <property type="match status" value="1"/>
</dbReference>
<dbReference type="EMBL" id="SADE01000002">
    <property type="protein sequence ID" value="RVU36869.1"/>
    <property type="molecule type" value="Genomic_DNA"/>
</dbReference>
<gene>
    <name evidence="4" type="ORF">EOI86_17050</name>
</gene>
<dbReference type="GO" id="GO:0004181">
    <property type="term" value="F:metallocarboxypeptidase activity"/>
    <property type="evidence" value="ECO:0007669"/>
    <property type="project" value="InterPro"/>
</dbReference>
<dbReference type="GO" id="GO:0006508">
    <property type="term" value="P:proteolysis"/>
    <property type="evidence" value="ECO:0007669"/>
    <property type="project" value="InterPro"/>
</dbReference>
<dbReference type="InterPro" id="IPR000834">
    <property type="entry name" value="Peptidase_M14"/>
</dbReference>
<dbReference type="RefSeq" id="WP_127766344.1">
    <property type="nucleotide sequence ID" value="NZ_SADE01000002.1"/>
</dbReference>